<dbReference type="AlphaFoldDB" id="A0A9K3NNZ1"/>
<feature type="transmembrane region" description="Helical" evidence="1">
    <location>
        <begin position="15"/>
        <end position="33"/>
    </location>
</feature>
<reference evidence="2" key="2">
    <citation type="submission" date="2020-06" db="EMBL/GenBank/DDBJ databases">
        <title>Helianthus annuus Genome sequencing and assembly Release 2.</title>
        <authorList>
            <person name="Gouzy J."/>
            <person name="Langlade N."/>
            <person name="Munos S."/>
        </authorList>
    </citation>
    <scope>NUCLEOTIDE SEQUENCE</scope>
    <source>
        <tissue evidence="2">Leaves</tissue>
    </source>
</reference>
<organism evidence="2 3">
    <name type="scientific">Helianthus annuus</name>
    <name type="common">Common sunflower</name>
    <dbReference type="NCBI Taxonomy" id="4232"/>
    <lineage>
        <taxon>Eukaryota</taxon>
        <taxon>Viridiplantae</taxon>
        <taxon>Streptophyta</taxon>
        <taxon>Embryophyta</taxon>
        <taxon>Tracheophyta</taxon>
        <taxon>Spermatophyta</taxon>
        <taxon>Magnoliopsida</taxon>
        <taxon>eudicotyledons</taxon>
        <taxon>Gunneridae</taxon>
        <taxon>Pentapetalae</taxon>
        <taxon>asterids</taxon>
        <taxon>campanulids</taxon>
        <taxon>Asterales</taxon>
        <taxon>Asteraceae</taxon>
        <taxon>Asteroideae</taxon>
        <taxon>Heliantheae alliance</taxon>
        <taxon>Heliantheae</taxon>
        <taxon>Helianthus</taxon>
    </lineage>
</organism>
<gene>
    <name evidence="2" type="ORF">HanXRQr2_Chr05g0217441</name>
</gene>
<evidence type="ECO:0000313" key="3">
    <source>
        <dbReference type="Proteomes" id="UP000215914"/>
    </source>
</evidence>
<evidence type="ECO:0000313" key="2">
    <source>
        <dbReference type="EMBL" id="KAF5806108.1"/>
    </source>
</evidence>
<keyword evidence="1" id="KW-0812">Transmembrane</keyword>
<comment type="caution">
    <text evidence="2">The sequence shown here is derived from an EMBL/GenBank/DDBJ whole genome shotgun (WGS) entry which is preliminary data.</text>
</comment>
<dbReference type="EMBL" id="MNCJ02000320">
    <property type="protein sequence ID" value="KAF5806108.1"/>
    <property type="molecule type" value="Genomic_DNA"/>
</dbReference>
<dbReference type="Gramene" id="mRNA:HanXRQr2_Chr05g0217441">
    <property type="protein sequence ID" value="mRNA:HanXRQr2_Chr05g0217441"/>
    <property type="gene ID" value="HanXRQr2_Chr05g0217441"/>
</dbReference>
<keyword evidence="3" id="KW-1185">Reference proteome</keyword>
<keyword evidence="1" id="KW-1133">Transmembrane helix</keyword>
<proteinExistence type="predicted"/>
<sequence length="48" mass="5919">MKRICGISHWIRLRWHTILYMVVILLANCRLNARIIETSKTKWEYQLF</sequence>
<evidence type="ECO:0000256" key="1">
    <source>
        <dbReference type="SAM" id="Phobius"/>
    </source>
</evidence>
<reference evidence="2" key="1">
    <citation type="journal article" date="2017" name="Nature">
        <title>The sunflower genome provides insights into oil metabolism, flowering and Asterid evolution.</title>
        <authorList>
            <person name="Badouin H."/>
            <person name="Gouzy J."/>
            <person name="Grassa C.J."/>
            <person name="Murat F."/>
            <person name="Staton S.E."/>
            <person name="Cottret L."/>
            <person name="Lelandais-Briere C."/>
            <person name="Owens G.L."/>
            <person name="Carrere S."/>
            <person name="Mayjonade B."/>
            <person name="Legrand L."/>
            <person name="Gill N."/>
            <person name="Kane N.C."/>
            <person name="Bowers J.E."/>
            <person name="Hubner S."/>
            <person name="Bellec A."/>
            <person name="Berard A."/>
            <person name="Berges H."/>
            <person name="Blanchet N."/>
            <person name="Boniface M.C."/>
            <person name="Brunel D."/>
            <person name="Catrice O."/>
            <person name="Chaidir N."/>
            <person name="Claudel C."/>
            <person name="Donnadieu C."/>
            <person name="Faraut T."/>
            <person name="Fievet G."/>
            <person name="Helmstetter N."/>
            <person name="King M."/>
            <person name="Knapp S.J."/>
            <person name="Lai Z."/>
            <person name="Le Paslier M.C."/>
            <person name="Lippi Y."/>
            <person name="Lorenzon L."/>
            <person name="Mandel J.R."/>
            <person name="Marage G."/>
            <person name="Marchand G."/>
            <person name="Marquand E."/>
            <person name="Bret-Mestries E."/>
            <person name="Morien E."/>
            <person name="Nambeesan S."/>
            <person name="Nguyen T."/>
            <person name="Pegot-Espagnet P."/>
            <person name="Pouilly N."/>
            <person name="Raftis F."/>
            <person name="Sallet E."/>
            <person name="Schiex T."/>
            <person name="Thomas J."/>
            <person name="Vandecasteele C."/>
            <person name="Vares D."/>
            <person name="Vear F."/>
            <person name="Vautrin S."/>
            <person name="Crespi M."/>
            <person name="Mangin B."/>
            <person name="Burke J.M."/>
            <person name="Salse J."/>
            <person name="Munos S."/>
            <person name="Vincourt P."/>
            <person name="Rieseberg L.H."/>
            <person name="Langlade N.B."/>
        </authorList>
    </citation>
    <scope>NUCLEOTIDE SEQUENCE</scope>
    <source>
        <tissue evidence="2">Leaves</tissue>
    </source>
</reference>
<name>A0A9K3NNZ1_HELAN</name>
<accession>A0A9K3NNZ1</accession>
<protein>
    <submittedName>
        <fullName evidence="2">Uncharacterized protein</fullName>
    </submittedName>
</protein>
<dbReference type="Proteomes" id="UP000215914">
    <property type="component" value="Unassembled WGS sequence"/>
</dbReference>
<keyword evidence="1" id="KW-0472">Membrane</keyword>